<evidence type="ECO:0000256" key="1">
    <source>
        <dbReference type="SAM" id="SignalP"/>
    </source>
</evidence>
<proteinExistence type="predicted"/>
<evidence type="ECO:0000313" key="3">
    <source>
        <dbReference type="Proteomes" id="UP000662747"/>
    </source>
</evidence>
<accession>A0ABX7NQK7</accession>
<protein>
    <recommendedName>
        <fullName evidence="4">Lipoprotein</fullName>
    </recommendedName>
</protein>
<reference evidence="2 3" key="1">
    <citation type="submission" date="2021-02" db="EMBL/GenBank/DDBJ databases">
        <title>De Novo genome assembly of isolated myxobacteria.</title>
        <authorList>
            <person name="Stevens D.C."/>
        </authorList>
    </citation>
    <scope>NUCLEOTIDE SEQUENCE [LARGE SCALE GENOMIC DNA]</scope>
    <source>
        <strain evidence="3">SCPEA02</strain>
    </source>
</reference>
<dbReference type="Proteomes" id="UP000662747">
    <property type="component" value="Chromosome"/>
</dbReference>
<gene>
    <name evidence="2" type="ORF">JY651_39080</name>
</gene>
<dbReference type="PROSITE" id="PS51257">
    <property type="entry name" value="PROKAR_LIPOPROTEIN"/>
    <property type="match status" value="1"/>
</dbReference>
<keyword evidence="1" id="KW-0732">Signal</keyword>
<name>A0ABX7NQK7_9BACT</name>
<feature type="chain" id="PRO_5045973229" description="Lipoprotein" evidence="1">
    <location>
        <begin position="23"/>
        <end position="812"/>
    </location>
</feature>
<organism evidence="2 3">
    <name type="scientific">Pyxidicoccus parkwayensis</name>
    <dbReference type="NCBI Taxonomy" id="2813578"/>
    <lineage>
        <taxon>Bacteria</taxon>
        <taxon>Pseudomonadati</taxon>
        <taxon>Myxococcota</taxon>
        <taxon>Myxococcia</taxon>
        <taxon>Myxococcales</taxon>
        <taxon>Cystobacterineae</taxon>
        <taxon>Myxococcaceae</taxon>
        <taxon>Pyxidicoccus</taxon>
    </lineage>
</organism>
<evidence type="ECO:0008006" key="4">
    <source>
        <dbReference type="Google" id="ProtNLM"/>
    </source>
</evidence>
<sequence>MSARRGLAGLIFAVGALTVAGACSGGLKVDEGNPFPCDYAKAEEVRDTACAPGWRCGIDSHCHEDVPEAATLGEPPDTPASTRVYPKLLAIEPRFIAADSRGERVLVGSTGDALFTTNGFSARQVGGTPSVRAAFVGGRVALQQVTGGIEATGTVLALGSLEEGAGGVSASPVQPQVKDVRALRAATLPDAGSSLLVARTSGQLGEVDVSTGTYTDFPGGFGVQTDGGVCVAGSPLPGCSGGATVLPLLDARPVPASDLMLDRSRQDDVLVPVVATRDFFFWRKPGTTPGGDTWQVLNPDDPVSREGISIPGEPLLRHGEGATVWGLRRSVRESASSAKAYDVLSTWTLRRTSQGPRLERAWDDCAPCAASHLVTFTPVSDGAVGVEVLCESDLGTRALFRVVGASVTSPANTCLRQLLDAPVDLSEIATTVSTDGRRVTPGAVDDSRGEGLALGGAHGQLWVGRTLSTLRPIFLDRAPLAVGTLEVGPLGDTFAALTPDFLALRFNLGAVEPEGLTVVDRRQGAGGASEPARLAAVVRETPGWLVLESGQLVKVSPADGSLGNAYGPQLLAPNGEPAQGPFLGQGIPATQTQGASMVLTANDQLYVLDSAKLEAEPGAQPGLLPRLTPDPGFPIRSLARDRTVDIHGTTGPKVRGWLSTGRGLFEYQQSADGLWSLTPLPLGNGEPVEVWGRESGATTYGRVGLRDGQVLKLPTGVPLTQPLPGRDFVVDYASLDGWPVALGEQGLYVTESVRRTNGQEGLLRWRALSLPGGLTSTEDLKGARIEVVREPGTQALLLFTRTGAVYRLATAR</sequence>
<keyword evidence="3" id="KW-1185">Reference proteome</keyword>
<dbReference type="RefSeq" id="WP_206722729.1">
    <property type="nucleotide sequence ID" value="NZ_CP071090.1"/>
</dbReference>
<dbReference type="EMBL" id="CP071090">
    <property type="protein sequence ID" value="QSQ21150.1"/>
    <property type="molecule type" value="Genomic_DNA"/>
</dbReference>
<feature type="signal peptide" evidence="1">
    <location>
        <begin position="1"/>
        <end position="22"/>
    </location>
</feature>
<evidence type="ECO:0000313" key="2">
    <source>
        <dbReference type="EMBL" id="QSQ21150.1"/>
    </source>
</evidence>